<sequence length="180" mass="20548">MNEETEPSYVARRQVAIVNTILSFWNLLAYTPMSHKHHGVHVNDYRTAVAELIRQRVPTNLRALHDELVRYARLAYTMPAGASWTALVNTNPHPRFRTRTMNRDLNSALTSLLVNFLPGEEVLIGTTAWIDDWERLFPFALFEAYGVLRELGIDDLHSLEVISSIFGNRRHSIPVAGLLQ</sequence>
<dbReference type="AlphaFoldDB" id="A0A2V0R9J9"/>
<dbReference type="EMBL" id="BDQA01000493">
    <property type="protein sequence ID" value="GBH21966.1"/>
    <property type="molecule type" value="Genomic_RNA"/>
</dbReference>
<reference evidence="1" key="1">
    <citation type="submission" date="2017-04" db="EMBL/GenBank/DDBJ databases">
        <title>Unveiling RNA virosphere associated with marine microorganisms.</title>
        <authorList>
            <person name="Urayama S."/>
            <person name="Takaki Y."/>
            <person name="Nishi S."/>
            <person name="Yoshida Y."/>
            <person name="Deguchi S."/>
            <person name="Takai K."/>
            <person name="Nunoura T."/>
        </authorList>
    </citation>
    <scope>NUCLEOTIDE SEQUENCE</scope>
</reference>
<evidence type="ECO:0000313" key="1">
    <source>
        <dbReference type="EMBL" id="GBH21966.1"/>
    </source>
</evidence>
<accession>A0A2V0R9J9</accession>
<comment type="caution">
    <text evidence="1">The sequence shown here is derived from an EMBL/GenBank/DDBJ whole genome shotgun (WGS) entry which is preliminary data.</text>
</comment>
<proteinExistence type="predicted"/>
<protein>
    <submittedName>
        <fullName evidence="1">Uncharacterized protein</fullName>
    </submittedName>
</protein>
<name>A0A2V0R9J9_9ZZZZ</name>
<organism evidence="1">
    <name type="scientific">viral metagenome</name>
    <dbReference type="NCBI Taxonomy" id="1070528"/>
    <lineage>
        <taxon>unclassified sequences</taxon>
        <taxon>metagenomes</taxon>
        <taxon>organismal metagenomes</taxon>
    </lineage>
</organism>